<name>A0A646KRE4_STRJU</name>
<accession>A0A646KRE4</accession>
<evidence type="ECO:0000259" key="4">
    <source>
        <dbReference type="Pfam" id="PF07987"/>
    </source>
</evidence>
<proteinExistence type="predicted"/>
<evidence type="ECO:0000256" key="3">
    <source>
        <dbReference type="SAM" id="SignalP"/>
    </source>
</evidence>
<feature type="chain" id="PRO_5039304738" evidence="3">
    <location>
        <begin position="33"/>
        <end position="268"/>
    </location>
</feature>
<dbReference type="InterPro" id="IPR012533">
    <property type="entry name" value="YcnI-copper_dom"/>
</dbReference>
<dbReference type="InterPro" id="IPR006311">
    <property type="entry name" value="TAT_signal"/>
</dbReference>
<evidence type="ECO:0000256" key="1">
    <source>
        <dbReference type="SAM" id="MobiDB-lite"/>
    </source>
</evidence>
<reference evidence="5 6" key="1">
    <citation type="submission" date="2019-05" db="EMBL/GenBank/DDBJ databases">
        <title>Comparative genomics and metabolomics analyses of clavulanic acid producing Streptomyces species provides insight into specialized metabolism and evolution of beta-lactam biosynthetic gene clusters.</title>
        <authorList>
            <person name="Moore M.A."/>
            <person name="Cruz-Morales P."/>
            <person name="Barona Gomez F."/>
            <person name="Kapil T."/>
        </authorList>
    </citation>
    <scope>NUCLEOTIDE SEQUENCE [LARGE SCALE GENOMIC DNA]</scope>
    <source>
        <strain evidence="5 6">NRRL 5741</strain>
    </source>
</reference>
<feature type="compositionally biased region" description="Low complexity" evidence="1">
    <location>
        <begin position="191"/>
        <end position="225"/>
    </location>
</feature>
<dbReference type="AlphaFoldDB" id="A0A646KRE4"/>
<feature type="transmembrane region" description="Helical" evidence="2">
    <location>
        <begin position="243"/>
        <end position="260"/>
    </location>
</feature>
<organism evidence="5 6">
    <name type="scientific">Streptomyces jumonjinensis</name>
    <dbReference type="NCBI Taxonomy" id="1945"/>
    <lineage>
        <taxon>Bacteria</taxon>
        <taxon>Bacillati</taxon>
        <taxon>Actinomycetota</taxon>
        <taxon>Actinomycetes</taxon>
        <taxon>Kitasatosporales</taxon>
        <taxon>Streptomycetaceae</taxon>
        <taxon>Streptomyces</taxon>
    </lineage>
</organism>
<gene>
    <name evidence="5" type="ORF">FF041_33095</name>
</gene>
<dbReference type="RefSeq" id="WP_153526118.1">
    <property type="nucleotide sequence ID" value="NZ_JBEPDZ010000019.1"/>
</dbReference>
<dbReference type="OrthoDB" id="3296726at2"/>
<keyword evidence="2" id="KW-0472">Membrane</keyword>
<evidence type="ECO:0000313" key="5">
    <source>
        <dbReference type="EMBL" id="MQT04805.1"/>
    </source>
</evidence>
<protein>
    <submittedName>
        <fullName evidence="5">DUF1775 domain-containing protein</fullName>
    </submittedName>
</protein>
<evidence type="ECO:0000256" key="2">
    <source>
        <dbReference type="SAM" id="Phobius"/>
    </source>
</evidence>
<sequence length="268" mass="26878">MSTPHRTALSAVTALAAFGAVLALAGPAAAHAGVTASDPRALAKNVTVTFTSEAESDSAGIAGLQVVLPTGISPGAVSLKKAPKGWTFAHAQGGYLIGGKPLDVGEDAVYSITVRQLPDARKLVFKTVETYGDGKISRWIEEPKGGAEPENPAPVLTLKAAAKGASLEPLDPPPVADKTADKPADKTAGKTPAASSGSSAPSQPSTGAAPSPSGSSEPSSSPEPSGQREDAADEDDGGVDTSLIVLVVAIAAGVPLFWMIKRRSDSAP</sequence>
<keyword evidence="2" id="KW-0812">Transmembrane</keyword>
<dbReference type="InterPro" id="IPR038507">
    <property type="entry name" value="YcnI-like_sf"/>
</dbReference>
<feature type="domain" description="YncI copper-binding" evidence="4">
    <location>
        <begin position="102"/>
        <end position="158"/>
    </location>
</feature>
<feature type="signal peptide" evidence="3">
    <location>
        <begin position="1"/>
        <end position="32"/>
    </location>
</feature>
<dbReference type="Proteomes" id="UP000419138">
    <property type="component" value="Unassembled WGS sequence"/>
</dbReference>
<dbReference type="Pfam" id="PF07987">
    <property type="entry name" value="DUF1775"/>
    <property type="match status" value="1"/>
</dbReference>
<keyword evidence="2" id="KW-1133">Transmembrane helix</keyword>
<keyword evidence="3" id="KW-0732">Signal</keyword>
<dbReference type="PROSITE" id="PS51318">
    <property type="entry name" value="TAT"/>
    <property type="match status" value="1"/>
</dbReference>
<dbReference type="Gene3D" id="2.60.40.2230">
    <property type="entry name" value="Uncharacterised protein YcnI-like PF07987, DUF1775"/>
    <property type="match status" value="1"/>
</dbReference>
<keyword evidence="6" id="KW-1185">Reference proteome</keyword>
<dbReference type="EMBL" id="VCLA01000194">
    <property type="protein sequence ID" value="MQT04805.1"/>
    <property type="molecule type" value="Genomic_DNA"/>
</dbReference>
<comment type="caution">
    <text evidence="5">The sequence shown here is derived from an EMBL/GenBank/DDBJ whole genome shotgun (WGS) entry which is preliminary data.</text>
</comment>
<evidence type="ECO:0000313" key="6">
    <source>
        <dbReference type="Proteomes" id="UP000419138"/>
    </source>
</evidence>
<feature type="region of interest" description="Disordered" evidence="1">
    <location>
        <begin position="166"/>
        <end position="237"/>
    </location>
</feature>
<feature type="compositionally biased region" description="Basic and acidic residues" evidence="1">
    <location>
        <begin position="178"/>
        <end position="188"/>
    </location>
</feature>